<dbReference type="Proteomes" id="UP000000822">
    <property type="component" value="Chromosome"/>
</dbReference>
<dbReference type="KEGG" id="oih:OB0821"/>
<sequence>MNSLQNLKCGNREQKKVYEAVQSLGVIENFKIYHPVICGTYPIDIYIDESDIDIIMFVEDFQLFSHKLQSHYSDLREFNIKEKIIRNNHIVKAQFDFKGFTFELFGQNVPVVEQYAYLHMKIENHILDLHPSMKNNIRLLKEAGIKTEPAFCRLLGIAGDPYEGLINYGRAKGII</sequence>
<organism evidence="1 2">
    <name type="scientific">Oceanobacillus iheyensis (strain DSM 14371 / CIP 107618 / JCM 11309 / KCTC 3954 / HTE831)</name>
    <dbReference type="NCBI Taxonomy" id="221109"/>
    <lineage>
        <taxon>Bacteria</taxon>
        <taxon>Bacillati</taxon>
        <taxon>Bacillota</taxon>
        <taxon>Bacilli</taxon>
        <taxon>Bacillales</taxon>
        <taxon>Bacillaceae</taxon>
        <taxon>Oceanobacillus</taxon>
    </lineage>
</organism>
<dbReference type="InterPro" id="IPR043519">
    <property type="entry name" value="NT_sf"/>
</dbReference>
<proteinExistence type="predicted"/>
<dbReference type="HOGENOM" id="CLU_110690_0_0_9"/>
<keyword evidence="2" id="KW-1185">Reference proteome</keyword>
<dbReference type="STRING" id="221109.gene:10733042"/>
<dbReference type="EMBL" id="BA000028">
    <property type="protein sequence ID" value="BAC12777.1"/>
    <property type="molecule type" value="Genomic_DNA"/>
</dbReference>
<dbReference type="InterPro" id="IPR025365">
    <property type="entry name" value="DUF4269"/>
</dbReference>
<reference evidence="1 2" key="2">
    <citation type="journal article" date="2002" name="Nucleic Acids Res.">
        <title>Genome sequence of Oceanobacillus iheyensis isolated from the Iheya Ridge and its unexpected adaptive capabilities to extreme environments.</title>
        <authorList>
            <person name="Takami H."/>
            <person name="Takaki Y."/>
            <person name="Uchiyama I."/>
        </authorList>
    </citation>
    <scope>NUCLEOTIDE SEQUENCE [LARGE SCALE GENOMIC DNA]</scope>
    <source>
        <strain evidence="2">DSM 14371 / CIP 107618 / JCM 11309 / KCTC 3954 / HTE831</strain>
    </source>
</reference>
<dbReference type="RefSeq" id="WP_011065227.1">
    <property type="nucleotide sequence ID" value="NC_004193.1"/>
</dbReference>
<accession>Q8ES22</accession>
<gene>
    <name evidence="1" type="ordered locus">OB0821</name>
</gene>
<name>Q8ES22_OCEIH</name>
<dbReference type="OrthoDB" id="6402248at2"/>
<dbReference type="eggNOG" id="COG0537">
    <property type="taxonomic scope" value="Bacteria"/>
</dbReference>
<evidence type="ECO:0000313" key="1">
    <source>
        <dbReference type="EMBL" id="BAC12777.1"/>
    </source>
</evidence>
<dbReference type="Pfam" id="PF14091">
    <property type="entry name" value="DUF4269"/>
    <property type="match status" value="1"/>
</dbReference>
<protein>
    <submittedName>
        <fullName evidence="1">Hypothetical conserved protein</fullName>
    </submittedName>
</protein>
<reference evidence="1 2" key="1">
    <citation type="journal article" date="2001" name="FEMS Microbiol. Lett.">
        <title>Oceanobacillus iheyensis gen. nov., sp. nov., a deep-sea extremely halotolerant and alkaliphilic species isolated from a depth of 1050 m on the Iheya Ridge.</title>
        <authorList>
            <person name="Lu J."/>
            <person name="Nogi Y."/>
            <person name="Takami H."/>
        </authorList>
    </citation>
    <scope>NUCLEOTIDE SEQUENCE [LARGE SCALE GENOMIC DNA]</scope>
    <source>
        <strain evidence="2">DSM 14371 / CIP 107618 / JCM 11309 / KCTC 3954 / HTE831</strain>
    </source>
</reference>
<evidence type="ECO:0000313" key="2">
    <source>
        <dbReference type="Proteomes" id="UP000000822"/>
    </source>
</evidence>
<dbReference type="SUPFAM" id="SSF81301">
    <property type="entry name" value="Nucleotidyltransferase"/>
    <property type="match status" value="1"/>
</dbReference>
<dbReference type="AlphaFoldDB" id="Q8ES22"/>